<evidence type="ECO:0000313" key="4">
    <source>
        <dbReference type="EMBL" id="OAD70949.1"/>
    </source>
</evidence>
<sequence>MFRFDPIIELTDRYINHSSRRIAEEQERGWVSVPEQQEEHADVYEDQEPTNEEIQEALAQYARDREQEGERIAVFLHCQGCLDPSTLSDEDSKLLFRFTQPEIRSLATLLEMGDIVYFREGTPSEFSLPMTLALMIVLRRMVFPARLVDLSLLFGKGKSTLSVIFNEMIEKIYIKFYPALKFDYCQFRESNLMRFSRAIRERSLAMYCVGFIDGTFNKIARPIVDQEGAYNGHYRGHGLKYQAVVTPDGITSSIMGPDSGRNHDVRMYRESQLDAMMCVAFDFTSINGPCYYLYGDPAYTASDHMMIPFRRQTADEQELAINKSMSAVRISVEHEFAHSGSLWAFLKYSQTQRSGQSPVGLYYIVGTFLKNLHVCYNGGNQTSKKYGVAPPTPEQYIYGLLNQ</sequence>
<protein>
    <recommendedName>
        <fullName evidence="3">DDE Tnp4 domain-containing protein</fullName>
    </recommendedName>
</protein>
<feature type="domain" description="DDE Tnp4" evidence="3">
    <location>
        <begin position="212"/>
        <end position="347"/>
    </location>
</feature>
<keyword evidence="5" id="KW-1185">Reference proteome</keyword>
<dbReference type="EMBL" id="KV440987">
    <property type="protein sequence ID" value="OAD70949.1"/>
    <property type="molecule type" value="Genomic_DNA"/>
</dbReference>
<gene>
    <name evidence="4" type="ORF">PHYBLDRAFT_171021</name>
</gene>
<dbReference type="RefSeq" id="XP_018288989.1">
    <property type="nucleotide sequence ID" value="XM_018436474.1"/>
</dbReference>
<dbReference type="OrthoDB" id="2283549at2759"/>
<evidence type="ECO:0000256" key="2">
    <source>
        <dbReference type="ARBA" id="ARBA00022723"/>
    </source>
</evidence>
<organism evidence="4 5">
    <name type="scientific">Phycomyces blakesleeanus (strain ATCC 8743b / DSM 1359 / FGSC 10004 / NBRC 33097 / NRRL 1555)</name>
    <dbReference type="NCBI Taxonomy" id="763407"/>
    <lineage>
        <taxon>Eukaryota</taxon>
        <taxon>Fungi</taxon>
        <taxon>Fungi incertae sedis</taxon>
        <taxon>Mucoromycota</taxon>
        <taxon>Mucoromycotina</taxon>
        <taxon>Mucoromycetes</taxon>
        <taxon>Mucorales</taxon>
        <taxon>Phycomycetaceae</taxon>
        <taxon>Phycomyces</taxon>
    </lineage>
</organism>
<evidence type="ECO:0000259" key="3">
    <source>
        <dbReference type="Pfam" id="PF13359"/>
    </source>
</evidence>
<accession>A0A167LRK0</accession>
<keyword evidence="2" id="KW-0479">Metal-binding</keyword>
<dbReference type="Proteomes" id="UP000077315">
    <property type="component" value="Unassembled WGS sequence"/>
</dbReference>
<evidence type="ECO:0000313" key="5">
    <source>
        <dbReference type="Proteomes" id="UP000077315"/>
    </source>
</evidence>
<name>A0A167LRK0_PHYB8</name>
<dbReference type="InParanoid" id="A0A167LRK0"/>
<dbReference type="GO" id="GO:0046872">
    <property type="term" value="F:metal ion binding"/>
    <property type="evidence" value="ECO:0007669"/>
    <property type="project" value="UniProtKB-KW"/>
</dbReference>
<dbReference type="GeneID" id="28997380"/>
<comment type="cofactor">
    <cofactor evidence="1">
        <name>a divalent metal cation</name>
        <dbReference type="ChEBI" id="CHEBI:60240"/>
    </cofactor>
</comment>
<dbReference type="VEuPathDB" id="FungiDB:PHYBLDRAFT_171021"/>
<dbReference type="Pfam" id="PF13359">
    <property type="entry name" value="DDE_Tnp_4"/>
    <property type="match status" value="1"/>
</dbReference>
<reference evidence="5" key="1">
    <citation type="submission" date="2015-06" db="EMBL/GenBank/DDBJ databases">
        <title>Expansion of signal transduction pathways in fungi by whole-genome duplication.</title>
        <authorList>
            <consortium name="DOE Joint Genome Institute"/>
            <person name="Corrochano L.M."/>
            <person name="Kuo A."/>
            <person name="Marcet-Houben M."/>
            <person name="Polaino S."/>
            <person name="Salamov A."/>
            <person name="Villalobos J.M."/>
            <person name="Alvarez M.I."/>
            <person name="Avalos J."/>
            <person name="Benito E.P."/>
            <person name="Benoit I."/>
            <person name="Burger G."/>
            <person name="Camino L.P."/>
            <person name="Canovas D."/>
            <person name="Cerda-Olmedo E."/>
            <person name="Cheng J.-F."/>
            <person name="Dominguez A."/>
            <person name="Elias M."/>
            <person name="Eslava A.P."/>
            <person name="Glaser F."/>
            <person name="Grimwood J."/>
            <person name="Gutierrez G."/>
            <person name="Heitman J."/>
            <person name="Henrissat B."/>
            <person name="Iturriaga E.A."/>
            <person name="Lang B.F."/>
            <person name="Lavin J.L."/>
            <person name="Lee S."/>
            <person name="Li W."/>
            <person name="Lindquist E."/>
            <person name="Lopez-Garcia S."/>
            <person name="Luque E.M."/>
            <person name="Marcos A.T."/>
            <person name="Martin J."/>
            <person name="McCluskey K."/>
            <person name="Medina H.R."/>
            <person name="Miralles-Duran A."/>
            <person name="Miyazaki A."/>
            <person name="Munoz-Torres E."/>
            <person name="Oguiza J.A."/>
            <person name="Ohm R."/>
            <person name="Olmedo M."/>
            <person name="Orejas M."/>
            <person name="Ortiz-Castellanos L."/>
            <person name="Pisabarro A.G."/>
            <person name="Rodriguez-Romero J."/>
            <person name="Ruiz-Herrera J."/>
            <person name="Ruiz-Vazquez R."/>
            <person name="Sanz C."/>
            <person name="Schackwitz W."/>
            <person name="Schmutz J."/>
            <person name="Shahriari M."/>
            <person name="Shelest E."/>
            <person name="Silva-Franco F."/>
            <person name="Soanes D."/>
            <person name="Syed K."/>
            <person name="Tagua V.G."/>
            <person name="Talbot N.J."/>
            <person name="Thon M."/>
            <person name="De vries R.P."/>
            <person name="Wiebenga A."/>
            <person name="Yadav J.S."/>
            <person name="Braun E.L."/>
            <person name="Baker S."/>
            <person name="Garre V."/>
            <person name="Horwitz B."/>
            <person name="Torres-Martinez S."/>
            <person name="Idnurm A."/>
            <person name="Herrera-Estrella A."/>
            <person name="Gabaldon T."/>
            <person name="Grigoriev I.V."/>
        </authorList>
    </citation>
    <scope>NUCLEOTIDE SEQUENCE [LARGE SCALE GENOMIC DNA]</scope>
    <source>
        <strain evidence="5">NRRL 1555(-)</strain>
    </source>
</reference>
<dbReference type="AlphaFoldDB" id="A0A167LRK0"/>
<dbReference type="InterPro" id="IPR027806">
    <property type="entry name" value="HARBI1_dom"/>
</dbReference>
<proteinExistence type="predicted"/>
<evidence type="ECO:0000256" key="1">
    <source>
        <dbReference type="ARBA" id="ARBA00001968"/>
    </source>
</evidence>